<evidence type="ECO:0000256" key="1">
    <source>
        <dbReference type="SAM" id="MobiDB-lite"/>
    </source>
</evidence>
<reference evidence="2" key="1">
    <citation type="submission" date="2011-08" db="EMBL/GenBank/DDBJ databases">
        <title>Complete sequence of chromosome of Streptomyces violaceusniger Tu 4113.</title>
        <authorList>
            <consortium name="US DOE Joint Genome Institute"/>
            <person name="Lucas S."/>
            <person name="Han J."/>
            <person name="Lapidus A."/>
            <person name="Cheng J.-F."/>
            <person name="Goodwin L."/>
            <person name="Pitluck S."/>
            <person name="Peters L."/>
            <person name="Ivanova N."/>
            <person name="Daligault H."/>
            <person name="Detter J.C."/>
            <person name="Han C."/>
            <person name="Tapia R."/>
            <person name="Land M."/>
            <person name="Hauser L."/>
            <person name="Kyrpides N."/>
            <person name="Ivanova N."/>
            <person name="Pagani I."/>
            <person name="Hagen A."/>
            <person name="Katz L."/>
            <person name="Fiedler H.-P."/>
            <person name="Keasling J."/>
            <person name="Fortman J."/>
            <person name="Woyke T."/>
        </authorList>
    </citation>
    <scope>NUCLEOTIDE SEQUENCE [LARGE SCALE GENOMIC DNA]</scope>
    <source>
        <strain evidence="2">Tu 4113</strain>
    </source>
</reference>
<sequence length="35" mass="3724">MGKHSGKPDVAEGDGHKPDKPIPPAQPTPPRPQQK</sequence>
<protein>
    <submittedName>
        <fullName evidence="2">Uncharacterized protein</fullName>
    </submittedName>
</protein>
<proteinExistence type="predicted"/>
<organism evidence="2 3">
    <name type="scientific">Streptomyces violaceusniger (strain Tu 4113)</name>
    <dbReference type="NCBI Taxonomy" id="653045"/>
    <lineage>
        <taxon>Bacteria</taxon>
        <taxon>Bacillati</taxon>
        <taxon>Actinomycetota</taxon>
        <taxon>Actinomycetes</taxon>
        <taxon>Kitasatosporales</taxon>
        <taxon>Streptomycetaceae</taxon>
        <taxon>Streptomyces</taxon>
        <taxon>Streptomyces violaceusniger group</taxon>
    </lineage>
</organism>
<evidence type="ECO:0000313" key="3">
    <source>
        <dbReference type="Proteomes" id="UP000008703"/>
    </source>
</evidence>
<gene>
    <name evidence="2" type="ORF">Strvi_2931</name>
</gene>
<accession>G2PD02</accession>
<name>G2PD02_STRV4</name>
<feature type="compositionally biased region" description="Pro residues" evidence="1">
    <location>
        <begin position="21"/>
        <end position="35"/>
    </location>
</feature>
<evidence type="ECO:0000313" key="2">
    <source>
        <dbReference type="EMBL" id="AEM82628.1"/>
    </source>
</evidence>
<dbReference type="EMBL" id="CP002994">
    <property type="protein sequence ID" value="AEM82628.1"/>
    <property type="molecule type" value="Genomic_DNA"/>
</dbReference>
<keyword evidence="3" id="KW-1185">Reference proteome</keyword>
<feature type="region of interest" description="Disordered" evidence="1">
    <location>
        <begin position="1"/>
        <end position="35"/>
    </location>
</feature>
<dbReference type="Proteomes" id="UP000008703">
    <property type="component" value="Chromosome"/>
</dbReference>
<dbReference type="KEGG" id="svl:Strvi_2931"/>
<dbReference type="AlphaFoldDB" id="G2PD02"/>
<feature type="compositionally biased region" description="Basic and acidic residues" evidence="1">
    <location>
        <begin position="1"/>
        <end position="20"/>
    </location>
</feature>
<dbReference type="HOGENOM" id="CLU_3367760_0_0_11"/>